<dbReference type="AlphaFoldDB" id="A0A5B0MZA9"/>
<accession>A0A5B0MZA9</accession>
<feature type="region of interest" description="Disordered" evidence="1">
    <location>
        <begin position="1"/>
        <end position="57"/>
    </location>
</feature>
<feature type="compositionally biased region" description="Basic and acidic residues" evidence="1">
    <location>
        <begin position="742"/>
        <end position="755"/>
    </location>
</feature>
<feature type="compositionally biased region" description="Basic residues" evidence="1">
    <location>
        <begin position="756"/>
        <end position="768"/>
    </location>
</feature>
<organism evidence="2 3">
    <name type="scientific">Puccinia graminis f. sp. tritici</name>
    <dbReference type="NCBI Taxonomy" id="56615"/>
    <lineage>
        <taxon>Eukaryota</taxon>
        <taxon>Fungi</taxon>
        <taxon>Dikarya</taxon>
        <taxon>Basidiomycota</taxon>
        <taxon>Pucciniomycotina</taxon>
        <taxon>Pucciniomycetes</taxon>
        <taxon>Pucciniales</taxon>
        <taxon>Pucciniaceae</taxon>
        <taxon>Puccinia</taxon>
    </lineage>
</organism>
<name>A0A5B0MZA9_PUCGR</name>
<feature type="compositionally biased region" description="Polar residues" evidence="1">
    <location>
        <begin position="165"/>
        <end position="178"/>
    </location>
</feature>
<feature type="compositionally biased region" description="Low complexity" evidence="1">
    <location>
        <begin position="528"/>
        <end position="540"/>
    </location>
</feature>
<feature type="compositionally biased region" description="Low complexity" evidence="1">
    <location>
        <begin position="670"/>
        <end position="679"/>
    </location>
</feature>
<evidence type="ECO:0000313" key="2">
    <source>
        <dbReference type="EMBL" id="KAA1082321.1"/>
    </source>
</evidence>
<feature type="region of interest" description="Disordered" evidence="1">
    <location>
        <begin position="506"/>
        <end position="681"/>
    </location>
</feature>
<feature type="compositionally biased region" description="Low complexity" evidence="1">
    <location>
        <begin position="12"/>
        <end position="42"/>
    </location>
</feature>
<proteinExistence type="predicted"/>
<feature type="compositionally biased region" description="Basic and acidic residues" evidence="1">
    <location>
        <begin position="402"/>
        <end position="418"/>
    </location>
</feature>
<feature type="compositionally biased region" description="Low complexity" evidence="1">
    <location>
        <begin position="562"/>
        <end position="580"/>
    </location>
</feature>
<comment type="caution">
    <text evidence="2">The sequence shown here is derived from an EMBL/GenBank/DDBJ whole genome shotgun (WGS) entry which is preliminary data.</text>
</comment>
<gene>
    <name evidence="2" type="ORF">PGTUg99_032882</name>
</gene>
<feature type="region of interest" description="Disordered" evidence="1">
    <location>
        <begin position="696"/>
        <end position="784"/>
    </location>
</feature>
<feature type="region of interest" description="Disordered" evidence="1">
    <location>
        <begin position="363"/>
        <end position="445"/>
    </location>
</feature>
<feature type="region of interest" description="Disordered" evidence="1">
    <location>
        <begin position="98"/>
        <end position="130"/>
    </location>
</feature>
<evidence type="ECO:0000313" key="3">
    <source>
        <dbReference type="Proteomes" id="UP000325313"/>
    </source>
</evidence>
<feature type="compositionally biased region" description="Polar residues" evidence="1">
    <location>
        <begin position="208"/>
        <end position="247"/>
    </location>
</feature>
<feature type="compositionally biased region" description="Acidic residues" evidence="1">
    <location>
        <begin position="118"/>
        <end position="127"/>
    </location>
</feature>
<feature type="compositionally biased region" description="Polar residues" evidence="1">
    <location>
        <begin position="599"/>
        <end position="623"/>
    </location>
</feature>
<evidence type="ECO:0000256" key="1">
    <source>
        <dbReference type="SAM" id="MobiDB-lite"/>
    </source>
</evidence>
<feature type="compositionally biased region" description="Polar residues" evidence="1">
    <location>
        <begin position="98"/>
        <end position="111"/>
    </location>
</feature>
<feature type="compositionally biased region" description="Polar residues" evidence="1">
    <location>
        <begin position="366"/>
        <end position="378"/>
    </location>
</feature>
<sequence length="784" mass="84094">MWFSTPLKAFRQQQQHSQPSTPQPQTHNQTQTDTQTQPEPQQSNSKPQAAENLLLNHHPNINFLSSATPIPSFPKTVSLSSLKQAQRQSELHFLSNFINPQQNSSPSIKSAQQQQPEEQPEEPEQQDDQPNNQLAASTLRFIDQPSADQSSMIALPYPNPDLSTITSHNTLIDSDSQPNPTPARRISALPSRAQTPFKLFKPQPSPLAAQSTQQFENQHFQSPTSQHIRSPLTNKSTNRSSLANALSSPKDAKSSSHPEAATSPPRAQVSSPNKVNFPTPSAAISDIFKNQDQPVLPSSATIDQVMAELENRTEAGPRITKITFQDQQNSQATRPTNGRFAEAHGKQFAKYDSITNHYAAKRKNDATTVTGRSVTNPSKRAKVSDFGYPKPLVPQQESDAEQAEKTKESLKRQLELARSRRKTAGRSSNLGAKPGSSKPAPSGFSSFGTRLLKTAVKTVAGAFKGSPKPAAKVDGVGFGVPAGLGVGPAKVPAPATQQQTKRIIGPPTRMISKPPLSRLPPAGHHRLVSTTSSASNSLSEAVRRRAVSGPAGPSKIPPRGMTTRAQANAAAKTTAPAKSTWQPKTVPKPPAGNAKTMAGPSSRTNAPSTRQTTQPNSPSKNLNTGSTGPTTTMATRSRIPKMASQSHGQTIIRPSVKSGEEAGGRRAMMTSTSTTSSSTRSVVRIGLSAKTIPKKLSQPVQSTKPIPAHSRPGGAALRRTTTIGTASSLSRKSSSHPSRVLPHKDRSKPTVDLPKRKILILKNRRRSSLKNVGTKAVSHRVASS</sequence>
<protein>
    <submittedName>
        <fullName evidence="2">Uncharacterized protein</fullName>
    </submittedName>
</protein>
<feature type="compositionally biased region" description="Polar residues" evidence="1">
    <location>
        <begin position="268"/>
        <end position="278"/>
    </location>
</feature>
<dbReference type="EMBL" id="VDEP01000439">
    <property type="protein sequence ID" value="KAA1082321.1"/>
    <property type="molecule type" value="Genomic_DNA"/>
</dbReference>
<feature type="region of interest" description="Disordered" evidence="1">
    <location>
        <begin position="165"/>
        <end position="278"/>
    </location>
</feature>
<feature type="compositionally biased region" description="Low complexity" evidence="1">
    <location>
        <begin position="624"/>
        <end position="637"/>
    </location>
</feature>
<feature type="compositionally biased region" description="Low complexity" evidence="1">
    <location>
        <begin position="727"/>
        <end position="738"/>
    </location>
</feature>
<reference evidence="2 3" key="1">
    <citation type="submission" date="2019-05" db="EMBL/GenBank/DDBJ databases">
        <title>Emergence of the Ug99 lineage of the wheat stem rust pathogen through somatic hybridization.</title>
        <authorList>
            <person name="Li F."/>
            <person name="Upadhyaya N.M."/>
            <person name="Sperschneider J."/>
            <person name="Matny O."/>
            <person name="Nguyen-Phuc H."/>
            <person name="Mago R."/>
            <person name="Raley C."/>
            <person name="Miller M.E."/>
            <person name="Silverstein K.A.T."/>
            <person name="Henningsen E."/>
            <person name="Hirsch C.D."/>
            <person name="Visser B."/>
            <person name="Pretorius Z.A."/>
            <person name="Steffenson B.J."/>
            <person name="Schwessinger B."/>
            <person name="Dodds P.N."/>
            <person name="Figueroa M."/>
        </authorList>
    </citation>
    <scope>NUCLEOTIDE SEQUENCE [LARGE SCALE GENOMIC DNA]</scope>
    <source>
        <strain evidence="2 3">Ug99</strain>
    </source>
</reference>
<dbReference type="Proteomes" id="UP000325313">
    <property type="component" value="Unassembled WGS sequence"/>
</dbReference>